<feature type="compositionally biased region" description="Basic and acidic residues" evidence="1">
    <location>
        <begin position="499"/>
        <end position="514"/>
    </location>
</feature>
<name>A0A2G5U1P1_9PELO</name>
<evidence type="ECO:0000256" key="2">
    <source>
        <dbReference type="SAM" id="Phobius"/>
    </source>
</evidence>
<sequence length="565" mass="63517">MIETSGLPSLLFGFFFTRSTIFFVIFQNSWKREFVPNELISQSKSTIIMWKVFLLFILLLKFGDASGNCDSKNYQSVENSPNDALIYGITQDCQMFFIRPSQLHLLSTIRVDKRHSFCYANLVQLHVKAHDTLLLTFKQASNRICTLEVHIPALNMLFGDHLFRYSLLNSLPYASCSYSKDQTFQLEPDLSFMDPVYNDVIYFVDALSSGKQWKVLQFLLKDTGTMSMMNNLTVSLQTRDSSANEFVVSLDNQRDKLYRRNRFDNLIYQQCAFEMMFRPKETEVISFETPARGYGAVLNGQSVDGDVMVYVETDRTTDPPTTRLNMLSTSHPEHVSCVSATSFSYDVGIIREATVGKLKAEPRPPFGTKVSPRPSSKAAKLNDQASERIRNSTPPPAVALEKKKPTTTSSTPSEPPPNVLTSVKPKGAYSPSKSFFSYEFGGAGTTTSAPEVISNEIPVREIVAEQVRDEEELNEIIKELKSDEEEREEEEDSEDSGEDVGKEENDVGEMKTREVNITTEKGNDSSESSNATSSDAEAVKSSRISMNSNLIVLFISAISIFKYFD</sequence>
<evidence type="ECO:0000313" key="3">
    <source>
        <dbReference type="EMBL" id="PIC33467.1"/>
    </source>
</evidence>
<accession>A0A2G5U1P1</accession>
<evidence type="ECO:0000256" key="1">
    <source>
        <dbReference type="SAM" id="MobiDB-lite"/>
    </source>
</evidence>
<feature type="transmembrane region" description="Helical" evidence="2">
    <location>
        <begin position="6"/>
        <end position="26"/>
    </location>
</feature>
<comment type="caution">
    <text evidence="3">The sequence shown here is derived from an EMBL/GenBank/DDBJ whole genome shotgun (WGS) entry which is preliminary data.</text>
</comment>
<gene>
    <name evidence="3" type="primary">Cni-C06E7.2</name>
    <name evidence="3" type="synonym">Cnig_chr_IV.g13435</name>
    <name evidence="3" type="ORF">B9Z55_013435</name>
</gene>
<feature type="compositionally biased region" description="Low complexity" evidence="1">
    <location>
        <begin position="525"/>
        <end position="536"/>
    </location>
</feature>
<keyword evidence="2" id="KW-0812">Transmembrane</keyword>
<evidence type="ECO:0000313" key="4">
    <source>
        <dbReference type="Proteomes" id="UP000230233"/>
    </source>
</evidence>
<keyword evidence="2" id="KW-1133">Transmembrane helix</keyword>
<feature type="compositionally biased region" description="Acidic residues" evidence="1">
    <location>
        <begin position="482"/>
        <end position="498"/>
    </location>
</feature>
<dbReference type="InterPro" id="IPR057233">
    <property type="entry name" value="DUF7911"/>
</dbReference>
<reference evidence="4" key="1">
    <citation type="submission" date="2017-10" db="EMBL/GenBank/DDBJ databases">
        <title>Rapid genome shrinkage in a self-fertile nematode reveals novel sperm competition proteins.</title>
        <authorList>
            <person name="Yin D."/>
            <person name="Schwarz E.M."/>
            <person name="Thomas C.G."/>
            <person name="Felde R.L."/>
            <person name="Korf I.F."/>
            <person name="Cutter A.D."/>
            <person name="Schartner C.M."/>
            <person name="Ralston E.J."/>
            <person name="Meyer B.J."/>
            <person name="Haag E.S."/>
        </authorList>
    </citation>
    <scope>NUCLEOTIDE SEQUENCE [LARGE SCALE GENOMIC DNA]</scope>
    <source>
        <strain evidence="4">JU1422</strain>
    </source>
</reference>
<keyword evidence="2" id="KW-0472">Membrane</keyword>
<dbReference type="EMBL" id="PDUG01000004">
    <property type="protein sequence ID" value="PIC33467.1"/>
    <property type="molecule type" value="Genomic_DNA"/>
</dbReference>
<proteinExistence type="predicted"/>
<dbReference type="Pfam" id="PF25492">
    <property type="entry name" value="DUF7911"/>
    <property type="match status" value="1"/>
</dbReference>
<dbReference type="AlphaFoldDB" id="A0A2G5U1P1"/>
<protein>
    <submittedName>
        <fullName evidence="3">Uncharacterized protein</fullName>
    </submittedName>
</protein>
<feature type="region of interest" description="Disordered" evidence="1">
    <location>
        <begin position="479"/>
        <end position="540"/>
    </location>
</feature>
<organism evidence="3 4">
    <name type="scientific">Caenorhabditis nigoni</name>
    <dbReference type="NCBI Taxonomy" id="1611254"/>
    <lineage>
        <taxon>Eukaryota</taxon>
        <taxon>Metazoa</taxon>
        <taxon>Ecdysozoa</taxon>
        <taxon>Nematoda</taxon>
        <taxon>Chromadorea</taxon>
        <taxon>Rhabditida</taxon>
        <taxon>Rhabditina</taxon>
        <taxon>Rhabditomorpha</taxon>
        <taxon>Rhabditoidea</taxon>
        <taxon>Rhabditidae</taxon>
        <taxon>Peloderinae</taxon>
        <taxon>Caenorhabditis</taxon>
    </lineage>
</organism>
<keyword evidence="4" id="KW-1185">Reference proteome</keyword>
<feature type="region of interest" description="Disordered" evidence="1">
    <location>
        <begin position="360"/>
        <end position="425"/>
    </location>
</feature>
<dbReference type="Proteomes" id="UP000230233">
    <property type="component" value="Chromosome IV"/>
</dbReference>
<dbReference type="OrthoDB" id="5873999at2759"/>